<evidence type="ECO:0000313" key="2">
    <source>
        <dbReference type="Proteomes" id="UP000185783"/>
    </source>
</evidence>
<sequence>MAGIVFRVIIMKRVVFPIFSIIAGLCLFLGAATASPFWQRVENDVIGNGAAICKDDEATGNFFCFGLRCGKGAGTEFFVMLAGGYIEPGAPLGIAVDGQSIARLPLTVVEDSAEYTSPYLADQHIEIIEKLRGGRSLVITAGSEVDLPLIGAGPALDETLAACLR</sequence>
<organism evidence="1 2">
    <name type="scientific">Pseudovibrio exalbescens</name>
    <dbReference type="NCBI Taxonomy" id="197461"/>
    <lineage>
        <taxon>Bacteria</taxon>
        <taxon>Pseudomonadati</taxon>
        <taxon>Pseudomonadota</taxon>
        <taxon>Alphaproteobacteria</taxon>
        <taxon>Hyphomicrobiales</taxon>
        <taxon>Stappiaceae</taxon>
        <taxon>Pseudovibrio</taxon>
    </lineage>
</organism>
<proteinExistence type="predicted"/>
<dbReference type="Proteomes" id="UP000185783">
    <property type="component" value="Unassembled WGS sequence"/>
</dbReference>
<dbReference type="OrthoDB" id="6088067at2"/>
<protein>
    <recommendedName>
        <fullName evidence="3">Invasion associated locus B (IalB) protein</fullName>
    </recommendedName>
</protein>
<dbReference type="EMBL" id="LVVZ01000015">
    <property type="protein sequence ID" value="OKL43982.1"/>
    <property type="molecule type" value="Genomic_DNA"/>
</dbReference>
<reference evidence="1 2" key="1">
    <citation type="submission" date="2016-03" db="EMBL/GenBank/DDBJ databases">
        <title>Genome sequence of Nesiotobacter sp. nov., a moderately halophilic alphaproteobacterium isolated from the Yellow Sea, China.</title>
        <authorList>
            <person name="Zhang G."/>
            <person name="Zhang R."/>
        </authorList>
    </citation>
    <scope>NUCLEOTIDE SEQUENCE [LARGE SCALE GENOMIC DNA]</scope>
    <source>
        <strain evidence="1 2">WB1-6</strain>
    </source>
</reference>
<name>A0A1U7JH16_9HYPH</name>
<comment type="caution">
    <text evidence="1">The sequence shown here is derived from an EMBL/GenBank/DDBJ whole genome shotgun (WGS) entry which is preliminary data.</text>
</comment>
<accession>A0A1U7JH16</accession>
<evidence type="ECO:0000313" key="1">
    <source>
        <dbReference type="EMBL" id="OKL43982.1"/>
    </source>
</evidence>
<evidence type="ECO:0008006" key="3">
    <source>
        <dbReference type="Google" id="ProtNLM"/>
    </source>
</evidence>
<keyword evidence="2" id="KW-1185">Reference proteome</keyword>
<dbReference type="RefSeq" id="WP_028481218.1">
    <property type="nucleotide sequence ID" value="NZ_NKQT01000006.1"/>
</dbReference>
<dbReference type="AlphaFoldDB" id="A0A1U7JH16"/>
<gene>
    <name evidence="1" type="ORF">A3843_10340</name>
</gene>